<name>A0A2H4JD60_9CAUD</name>
<protein>
    <submittedName>
        <fullName evidence="1">Uncharacterized protein</fullName>
    </submittedName>
</protein>
<evidence type="ECO:0000313" key="1">
    <source>
        <dbReference type="EMBL" id="ASN70486.1"/>
    </source>
</evidence>
<sequence length="54" mass="6303">MVTVDNIKQILECSDMYAKKLIRWANGDEKALVDLINQKLEERYEREAVVEYGA</sequence>
<gene>
    <name evidence="1" type="ORF">7F7_46</name>
</gene>
<proteinExistence type="predicted"/>
<organism evidence="1">
    <name type="scientific">uncultured Caudovirales phage</name>
    <dbReference type="NCBI Taxonomy" id="2100421"/>
    <lineage>
        <taxon>Viruses</taxon>
        <taxon>Duplodnaviria</taxon>
        <taxon>Heunggongvirae</taxon>
        <taxon>Uroviricota</taxon>
        <taxon>Caudoviricetes</taxon>
        <taxon>Peduoviridae</taxon>
        <taxon>Maltschvirus</taxon>
        <taxon>Maltschvirus maltsch</taxon>
    </lineage>
</organism>
<dbReference type="EMBL" id="MF417907">
    <property type="protein sequence ID" value="ASN70486.1"/>
    <property type="molecule type" value="Genomic_DNA"/>
</dbReference>
<reference evidence="1" key="1">
    <citation type="submission" date="2017-06" db="EMBL/GenBank/DDBJ databases">
        <title>Novel phages from South African skin metaviromes.</title>
        <authorList>
            <person name="van Zyl L.J."/>
            <person name="Abrahams Y."/>
            <person name="Stander E.A."/>
            <person name="Kirby B.M."/>
            <person name="Clavaud C."/>
            <person name="Farcet C."/>
            <person name="Breton L."/>
            <person name="Trindade M.I."/>
        </authorList>
    </citation>
    <scope>NUCLEOTIDE SEQUENCE</scope>
</reference>
<accession>A0A2H4JD60</accession>